<name>A0A364L323_TALAM</name>
<dbReference type="Gene3D" id="1.20.58.1480">
    <property type="match status" value="1"/>
</dbReference>
<dbReference type="PROSITE" id="PS51787">
    <property type="entry name" value="LON_N"/>
    <property type="match status" value="1"/>
</dbReference>
<dbReference type="RefSeq" id="XP_040734716.1">
    <property type="nucleotide sequence ID" value="XM_040878774.1"/>
</dbReference>
<proteinExistence type="predicted"/>
<dbReference type="SMART" id="SM00464">
    <property type="entry name" value="LON"/>
    <property type="match status" value="1"/>
</dbReference>
<dbReference type="Proteomes" id="UP000249363">
    <property type="component" value="Unassembled WGS sequence"/>
</dbReference>
<sequence>MSMTPYNERDLYPSSSNPDDGNESVDSSDTQDNATPTTDDSAGSNFAKDSSRIEPHTLIHLFQCPLCSLPLRIPFRLPCGKTICRSCLPPLKRREGISYLQGSINGSSEGRREEGFVCPWKDKGCGNEQIPAEHALDDCGVDVVLGRILDVFEKVVKDYEDGQRQWAGTDVCVRWNTTTLAAEEVVENKTESNEAMIYPTKQVHKATLRAGRYLGTYLLAREGGLPYDAKDVIYEEITTINDPEKELLNDDSSTKLDEFIYEQLKTAIRDELDCQVCYSLMYDPCISPCGHSFCYECANRIRDNSNLCPLCRKKMYISFREGSDPVHAVLRCLLDAFYTDEIKARKEAIEEDGTYDDDEIPLFVCTLAFPSTPTYLHIFEPRYRLMIRRALDYGNSKFGMVIHNLYHDLAAQAHPDHPPEPFMQFGTAVRIEWRDFLPDGRIMLTAVGTHKFKVLRYGMLDGYYRAHTQRVDDISLAEEEILEARELAAAASRNNQTADSSPLNALSTPQLMQICMDFLEKQRTNSAPAVRERVNRVFGQPPTDPAIFPYWFANVLPIPDEEAYKIIPLTSVRERLKVAATWPDMLEDSGWYVSFSSNKDVKLINHQVNINLLLHHTVTPHPLSLDQPF</sequence>
<keyword evidence="9" id="KW-1185">Reference proteome</keyword>
<dbReference type="GO" id="GO:0008270">
    <property type="term" value="F:zinc ion binding"/>
    <property type="evidence" value="ECO:0007669"/>
    <property type="project" value="UniProtKB-KW"/>
</dbReference>
<evidence type="ECO:0008006" key="10">
    <source>
        <dbReference type="Google" id="ProtNLM"/>
    </source>
</evidence>
<feature type="region of interest" description="Disordered" evidence="5">
    <location>
        <begin position="1"/>
        <end position="48"/>
    </location>
</feature>
<dbReference type="InterPro" id="IPR046336">
    <property type="entry name" value="Lon_prtase_N_sf"/>
</dbReference>
<feature type="domain" description="Lon N-terminal" evidence="7">
    <location>
        <begin position="357"/>
        <end position="587"/>
    </location>
</feature>
<dbReference type="PANTHER" id="PTHR23327">
    <property type="entry name" value="RING FINGER PROTEIN 127"/>
    <property type="match status" value="1"/>
</dbReference>
<dbReference type="Pfam" id="PF13920">
    <property type="entry name" value="zf-C3HC4_3"/>
    <property type="match status" value="1"/>
</dbReference>
<dbReference type="InterPro" id="IPR003111">
    <property type="entry name" value="Lon_prtase_N"/>
</dbReference>
<keyword evidence="2 4" id="KW-0863">Zinc-finger</keyword>
<dbReference type="STRING" id="1196081.A0A364L323"/>
<organism evidence="8 9">
    <name type="scientific">Talaromyces amestolkiae</name>
    <dbReference type="NCBI Taxonomy" id="1196081"/>
    <lineage>
        <taxon>Eukaryota</taxon>
        <taxon>Fungi</taxon>
        <taxon>Dikarya</taxon>
        <taxon>Ascomycota</taxon>
        <taxon>Pezizomycotina</taxon>
        <taxon>Eurotiomycetes</taxon>
        <taxon>Eurotiomycetidae</taxon>
        <taxon>Eurotiales</taxon>
        <taxon>Trichocomaceae</taxon>
        <taxon>Talaromyces</taxon>
        <taxon>Talaromyces sect. Talaromyces</taxon>
    </lineage>
</organism>
<evidence type="ECO:0000256" key="1">
    <source>
        <dbReference type="ARBA" id="ARBA00022723"/>
    </source>
</evidence>
<dbReference type="GeneID" id="63795428"/>
<dbReference type="Pfam" id="PF02190">
    <property type="entry name" value="LON_substr_bdg"/>
    <property type="match status" value="1"/>
</dbReference>
<dbReference type="PROSITE" id="PS00518">
    <property type="entry name" value="ZF_RING_1"/>
    <property type="match status" value="1"/>
</dbReference>
<feature type="compositionally biased region" description="Polar residues" evidence="5">
    <location>
        <begin position="13"/>
        <end position="48"/>
    </location>
</feature>
<keyword evidence="3" id="KW-0862">Zinc</keyword>
<evidence type="ECO:0000313" key="9">
    <source>
        <dbReference type="Proteomes" id="UP000249363"/>
    </source>
</evidence>
<reference evidence="8 9" key="1">
    <citation type="journal article" date="2017" name="Biotechnol. Biofuels">
        <title>Differential beta-glucosidase expression as a function of carbon source availability in Talaromyces amestolkiae: a genomic and proteomic approach.</title>
        <authorList>
            <person name="de Eugenio L.I."/>
            <person name="Mendez-Liter J.A."/>
            <person name="Nieto-Dominguez M."/>
            <person name="Alonso L."/>
            <person name="Gil-Munoz J."/>
            <person name="Barriuso J."/>
            <person name="Prieto A."/>
            <person name="Martinez M.J."/>
        </authorList>
    </citation>
    <scope>NUCLEOTIDE SEQUENCE [LARGE SCALE GENOMIC DNA]</scope>
    <source>
        <strain evidence="8 9">CIB</strain>
    </source>
</reference>
<dbReference type="Gene3D" id="2.30.130.40">
    <property type="entry name" value="LON domain-like"/>
    <property type="match status" value="1"/>
</dbReference>
<gene>
    <name evidence="8" type="ORF">BHQ10_006212</name>
</gene>
<dbReference type="SUPFAM" id="SSF88697">
    <property type="entry name" value="PUA domain-like"/>
    <property type="match status" value="1"/>
</dbReference>
<evidence type="ECO:0000256" key="4">
    <source>
        <dbReference type="PROSITE-ProRule" id="PRU00175"/>
    </source>
</evidence>
<dbReference type="InterPro" id="IPR017907">
    <property type="entry name" value="Znf_RING_CS"/>
</dbReference>
<feature type="domain" description="RING-type" evidence="6">
    <location>
        <begin position="274"/>
        <end position="312"/>
    </location>
</feature>
<dbReference type="GO" id="GO:0061630">
    <property type="term" value="F:ubiquitin protein ligase activity"/>
    <property type="evidence" value="ECO:0007669"/>
    <property type="project" value="TreeGrafter"/>
</dbReference>
<dbReference type="PANTHER" id="PTHR23327:SF42">
    <property type="entry name" value="LON PEPTIDASE N-TERMINAL DOMAIN AND RING FINGER PROTEIN C14F5.10C"/>
    <property type="match status" value="1"/>
</dbReference>
<dbReference type="SUPFAM" id="SSF57850">
    <property type="entry name" value="RING/U-box"/>
    <property type="match status" value="2"/>
</dbReference>
<dbReference type="AlphaFoldDB" id="A0A364L323"/>
<dbReference type="EMBL" id="MIKG01000011">
    <property type="protein sequence ID" value="RAO70200.1"/>
    <property type="molecule type" value="Genomic_DNA"/>
</dbReference>
<protein>
    <recommendedName>
        <fullName evidence="10">RING-type domain-containing protein</fullName>
    </recommendedName>
</protein>
<keyword evidence="1" id="KW-0479">Metal-binding</keyword>
<dbReference type="InterPro" id="IPR001841">
    <property type="entry name" value="Znf_RING"/>
</dbReference>
<accession>A0A364L323</accession>
<dbReference type="Gene3D" id="3.30.40.10">
    <property type="entry name" value="Zinc/RING finger domain, C3HC4 (zinc finger)"/>
    <property type="match status" value="2"/>
</dbReference>
<evidence type="ECO:0000313" key="8">
    <source>
        <dbReference type="EMBL" id="RAO70200.1"/>
    </source>
</evidence>
<dbReference type="InterPro" id="IPR015947">
    <property type="entry name" value="PUA-like_sf"/>
</dbReference>
<evidence type="ECO:0000256" key="3">
    <source>
        <dbReference type="ARBA" id="ARBA00022833"/>
    </source>
</evidence>
<evidence type="ECO:0000259" key="7">
    <source>
        <dbReference type="PROSITE" id="PS51787"/>
    </source>
</evidence>
<dbReference type="SMART" id="SM00184">
    <property type="entry name" value="RING"/>
    <property type="match status" value="2"/>
</dbReference>
<comment type="caution">
    <text evidence="8">The sequence shown here is derived from an EMBL/GenBank/DDBJ whole genome shotgun (WGS) entry which is preliminary data.</text>
</comment>
<evidence type="ECO:0000256" key="2">
    <source>
        <dbReference type="ARBA" id="ARBA00022771"/>
    </source>
</evidence>
<dbReference type="InterPro" id="IPR013083">
    <property type="entry name" value="Znf_RING/FYVE/PHD"/>
</dbReference>
<evidence type="ECO:0000256" key="5">
    <source>
        <dbReference type="SAM" id="MobiDB-lite"/>
    </source>
</evidence>
<dbReference type="PROSITE" id="PS50089">
    <property type="entry name" value="ZF_RING_2"/>
    <property type="match status" value="1"/>
</dbReference>
<evidence type="ECO:0000259" key="6">
    <source>
        <dbReference type="PROSITE" id="PS50089"/>
    </source>
</evidence>
<dbReference type="OrthoDB" id="264917at2759"/>